<protein>
    <submittedName>
        <fullName evidence="2">Uncharacterized protein</fullName>
    </submittedName>
</protein>
<dbReference type="EMBL" id="JAYMGO010000010">
    <property type="protein sequence ID" value="KAL1266704.1"/>
    <property type="molecule type" value="Genomic_DNA"/>
</dbReference>
<evidence type="ECO:0000313" key="3">
    <source>
        <dbReference type="Proteomes" id="UP001558613"/>
    </source>
</evidence>
<proteinExistence type="predicted"/>
<feature type="region of interest" description="Disordered" evidence="1">
    <location>
        <begin position="1"/>
        <end position="60"/>
    </location>
</feature>
<gene>
    <name evidence="2" type="ORF">QQF64_002379</name>
</gene>
<dbReference type="Proteomes" id="UP001558613">
    <property type="component" value="Unassembled WGS sequence"/>
</dbReference>
<evidence type="ECO:0000256" key="1">
    <source>
        <dbReference type="SAM" id="MobiDB-lite"/>
    </source>
</evidence>
<reference evidence="2 3" key="1">
    <citation type="submission" date="2023-09" db="EMBL/GenBank/DDBJ databases">
        <authorList>
            <person name="Wang M."/>
        </authorList>
    </citation>
    <scope>NUCLEOTIDE SEQUENCE [LARGE SCALE GENOMIC DNA]</scope>
    <source>
        <strain evidence="2">GT-2023</strain>
        <tissue evidence="2">Liver</tissue>
    </source>
</reference>
<comment type="caution">
    <text evidence="2">The sequence shown here is derived from an EMBL/GenBank/DDBJ whole genome shotgun (WGS) entry which is preliminary data.</text>
</comment>
<keyword evidence="3" id="KW-1185">Reference proteome</keyword>
<evidence type="ECO:0000313" key="2">
    <source>
        <dbReference type="EMBL" id="KAL1266704.1"/>
    </source>
</evidence>
<accession>A0ABR3MQ10</accession>
<name>A0ABR3MQ10_9TELE</name>
<organism evidence="2 3">
    <name type="scientific">Cirrhinus molitorella</name>
    <name type="common">mud carp</name>
    <dbReference type="NCBI Taxonomy" id="172907"/>
    <lineage>
        <taxon>Eukaryota</taxon>
        <taxon>Metazoa</taxon>
        <taxon>Chordata</taxon>
        <taxon>Craniata</taxon>
        <taxon>Vertebrata</taxon>
        <taxon>Euteleostomi</taxon>
        <taxon>Actinopterygii</taxon>
        <taxon>Neopterygii</taxon>
        <taxon>Teleostei</taxon>
        <taxon>Ostariophysi</taxon>
        <taxon>Cypriniformes</taxon>
        <taxon>Cyprinidae</taxon>
        <taxon>Labeoninae</taxon>
        <taxon>Labeonini</taxon>
        <taxon>Cirrhinus</taxon>
    </lineage>
</organism>
<sequence length="192" mass="21098">MPNSPADPTHIHGLKSSYRARQHPSPILPPQRVNPHMKATKLTGPNRGAQRKEEDRALAKKNNSPVAHACICVCFRMNEYSAYMQRGNEPDLWHLVLLDGCKAHEEKVYKREPIETVTAKHSTSQVLGRPVCLRPSPDRVIGGTGPSWAGILIGGREAGPARFVSLRDRAVSQACCTPSLMAVAMRVIEVHG</sequence>